<accession>A0A263D347</accession>
<dbReference type="InParanoid" id="A0A263D347"/>
<name>A0A263D347_9PSEU</name>
<dbReference type="EMBL" id="NKYE01000006">
    <property type="protein sequence ID" value="OZM72904.1"/>
    <property type="molecule type" value="Genomic_DNA"/>
</dbReference>
<gene>
    <name evidence="1" type="ORF">CFN78_11620</name>
</gene>
<dbReference type="Proteomes" id="UP000242444">
    <property type="component" value="Unassembled WGS sequence"/>
</dbReference>
<comment type="caution">
    <text evidence="1">The sequence shown here is derived from an EMBL/GenBank/DDBJ whole genome shotgun (WGS) entry which is preliminary data.</text>
</comment>
<dbReference type="AlphaFoldDB" id="A0A263D347"/>
<sequence length="102" mass="10596">MIVLIALCSLTVVGACKPGGSFGSNKWLVCTAAQSWLEATPESKQLVSDELQSAVKRVDRELSKSGGSDSGEESTVVSAAKDLLSGDSGKVDSAAQKVEKYC</sequence>
<organism evidence="1 2">
    <name type="scientific">Amycolatopsis antarctica</name>
    <dbReference type="NCBI Taxonomy" id="1854586"/>
    <lineage>
        <taxon>Bacteria</taxon>
        <taxon>Bacillati</taxon>
        <taxon>Actinomycetota</taxon>
        <taxon>Actinomycetes</taxon>
        <taxon>Pseudonocardiales</taxon>
        <taxon>Pseudonocardiaceae</taxon>
        <taxon>Amycolatopsis</taxon>
    </lineage>
</organism>
<evidence type="ECO:0000313" key="2">
    <source>
        <dbReference type="Proteomes" id="UP000242444"/>
    </source>
</evidence>
<evidence type="ECO:0000313" key="1">
    <source>
        <dbReference type="EMBL" id="OZM72904.1"/>
    </source>
</evidence>
<reference evidence="1 2" key="1">
    <citation type="submission" date="2017-07" db="EMBL/GenBank/DDBJ databases">
        <title>Amycolatopsis antarcticus sp. nov., isolated from the surface of an Antarcticus brown macroalga.</title>
        <authorList>
            <person name="Wang J."/>
            <person name="Leiva S."/>
            <person name="Huang J."/>
            <person name="Huang Y."/>
        </authorList>
    </citation>
    <scope>NUCLEOTIDE SEQUENCE [LARGE SCALE GENOMIC DNA]</scope>
    <source>
        <strain evidence="1 2">AU-G6</strain>
    </source>
</reference>
<protein>
    <submittedName>
        <fullName evidence="1">Uncharacterized protein</fullName>
    </submittedName>
</protein>
<keyword evidence="2" id="KW-1185">Reference proteome</keyword>
<proteinExistence type="predicted"/>